<dbReference type="EMBL" id="CP015136">
    <property type="protein sequence ID" value="AMY07623.1"/>
    <property type="molecule type" value="Genomic_DNA"/>
</dbReference>
<accession>A0A143PHA3</accession>
<proteinExistence type="predicted"/>
<sequence>MRIEQLKAVKDENNRNVVDIAALYARLGEPEEAFQYLERAYGMRAQSVAASRTDVRFDSVRGDPRFADLLRRIGLPPLN</sequence>
<name>A0A143PHA3_LUTPR</name>
<organism evidence="1 2">
    <name type="scientific">Luteitalea pratensis</name>
    <dbReference type="NCBI Taxonomy" id="1855912"/>
    <lineage>
        <taxon>Bacteria</taxon>
        <taxon>Pseudomonadati</taxon>
        <taxon>Acidobacteriota</taxon>
        <taxon>Vicinamibacteria</taxon>
        <taxon>Vicinamibacterales</taxon>
        <taxon>Vicinamibacteraceae</taxon>
        <taxon>Luteitalea</taxon>
    </lineage>
</organism>
<dbReference type="RefSeq" id="WP_110169550.1">
    <property type="nucleotide sequence ID" value="NZ_CP015136.1"/>
</dbReference>
<dbReference type="AlphaFoldDB" id="A0A143PHA3"/>
<evidence type="ECO:0008006" key="3">
    <source>
        <dbReference type="Google" id="ProtNLM"/>
    </source>
</evidence>
<dbReference type="STRING" id="1855912.LuPra_00797"/>
<dbReference type="KEGG" id="abac:LuPra_00797"/>
<gene>
    <name evidence="1" type="ORF">LuPra_00797</name>
</gene>
<dbReference type="Proteomes" id="UP000076079">
    <property type="component" value="Chromosome"/>
</dbReference>
<evidence type="ECO:0000313" key="1">
    <source>
        <dbReference type="EMBL" id="AMY07623.1"/>
    </source>
</evidence>
<dbReference type="OrthoDB" id="9779074at2"/>
<keyword evidence="2" id="KW-1185">Reference proteome</keyword>
<dbReference type="NCBIfam" id="NF047558">
    <property type="entry name" value="TPR_END_plus"/>
    <property type="match status" value="1"/>
</dbReference>
<reference evidence="1 2" key="1">
    <citation type="journal article" date="2016" name="Genome Announc.">
        <title>First Complete Genome Sequence of a Subdivision 6 Acidobacterium Strain.</title>
        <authorList>
            <person name="Huang S."/>
            <person name="Vieira S."/>
            <person name="Bunk B."/>
            <person name="Riedel T."/>
            <person name="Sproer C."/>
            <person name="Overmann J."/>
        </authorList>
    </citation>
    <scope>NUCLEOTIDE SEQUENCE [LARGE SCALE GENOMIC DNA]</scope>
    <source>
        <strain evidence="2">DSM 100886 HEG_-6_39</strain>
    </source>
</reference>
<evidence type="ECO:0000313" key="2">
    <source>
        <dbReference type="Proteomes" id="UP000076079"/>
    </source>
</evidence>
<protein>
    <recommendedName>
        <fullName evidence="3">Tetratricopeptide repeat protein</fullName>
    </recommendedName>
</protein>
<reference evidence="2" key="2">
    <citation type="submission" date="2016-04" db="EMBL/GenBank/DDBJ databases">
        <title>First Complete Genome Sequence of a Subdivision 6 Acidobacterium.</title>
        <authorList>
            <person name="Huang S."/>
            <person name="Vieira S."/>
            <person name="Bunk B."/>
            <person name="Riedel T."/>
            <person name="Sproeer C."/>
            <person name="Overmann J."/>
        </authorList>
    </citation>
    <scope>NUCLEOTIDE SEQUENCE [LARGE SCALE GENOMIC DNA]</scope>
    <source>
        <strain evidence="2">DSM 100886 HEG_-6_39</strain>
    </source>
</reference>